<dbReference type="PANTHER" id="PTHR30319:SF1">
    <property type="entry name" value="TRANSCRIPTIONAL REPRESSOR PAAX"/>
    <property type="match status" value="1"/>
</dbReference>
<name>A0A1G2IMQ7_9BACT</name>
<evidence type="ECO:0000256" key="1">
    <source>
        <dbReference type="SAM" id="Coils"/>
    </source>
</evidence>
<organism evidence="3 4">
    <name type="scientific">Candidatus Staskawiczbacteria bacterium RIFCSPLOWO2_12_FULL_37_15</name>
    <dbReference type="NCBI Taxonomy" id="1802218"/>
    <lineage>
        <taxon>Bacteria</taxon>
        <taxon>Candidatus Staskawicziibacteriota</taxon>
    </lineage>
</organism>
<dbReference type="Proteomes" id="UP000178632">
    <property type="component" value="Unassembled WGS sequence"/>
</dbReference>
<dbReference type="Gene3D" id="3.30.70.2650">
    <property type="match status" value="1"/>
</dbReference>
<proteinExistence type="predicted"/>
<sequence>MKDSAIEQILLHLYDSIDHGFSYRLKKGLFIEDLFPSSSWKKFSREEVQNSFINLKRSKFITQKEQYDGSVIVLLSEKGRLRALNAKFKQLNNKKEAWDKKWRMVAFDIPNTHRKGRNALRYRLKTAGFRELQESVFIFPYDCEQEIRDFIKLFKLESHIRFGLLDFVDGQDYFIKAFKLD</sequence>
<dbReference type="EMBL" id="MHPE01000044">
    <property type="protein sequence ID" value="OGZ75837.1"/>
    <property type="molecule type" value="Genomic_DNA"/>
</dbReference>
<evidence type="ECO:0000313" key="4">
    <source>
        <dbReference type="Proteomes" id="UP000178632"/>
    </source>
</evidence>
<protein>
    <recommendedName>
        <fullName evidence="2">Transcriptional repressor PaaX-like central Cas2-like domain-containing protein</fullName>
    </recommendedName>
</protein>
<reference evidence="3 4" key="1">
    <citation type="journal article" date="2016" name="Nat. Commun.">
        <title>Thousands of microbial genomes shed light on interconnected biogeochemical processes in an aquifer system.</title>
        <authorList>
            <person name="Anantharaman K."/>
            <person name="Brown C.T."/>
            <person name="Hug L.A."/>
            <person name="Sharon I."/>
            <person name="Castelle C.J."/>
            <person name="Probst A.J."/>
            <person name="Thomas B.C."/>
            <person name="Singh A."/>
            <person name="Wilkins M.J."/>
            <person name="Karaoz U."/>
            <person name="Brodie E.L."/>
            <person name="Williams K.H."/>
            <person name="Hubbard S.S."/>
            <person name="Banfield J.F."/>
        </authorList>
    </citation>
    <scope>NUCLEOTIDE SEQUENCE [LARGE SCALE GENOMIC DNA]</scope>
</reference>
<keyword evidence="1" id="KW-0175">Coiled coil</keyword>
<dbReference type="GO" id="GO:0006351">
    <property type="term" value="P:DNA-templated transcription"/>
    <property type="evidence" value="ECO:0007669"/>
    <property type="project" value="TreeGrafter"/>
</dbReference>
<evidence type="ECO:0000259" key="2">
    <source>
        <dbReference type="Pfam" id="PF20803"/>
    </source>
</evidence>
<accession>A0A1G2IMQ7</accession>
<feature type="domain" description="Transcriptional repressor PaaX-like central Cas2-like" evidence="2">
    <location>
        <begin position="96"/>
        <end position="162"/>
    </location>
</feature>
<dbReference type="InterPro" id="IPR048846">
    <property type="entry name" value="PaaX-like_central"/>
</dbReference>
<gene>
    <name evidence="3" type="ORF">A3G45_01360</name>
</gene>
<dbReference type="PANTHER" id="PTHR30319">
    <property type="entry name" value="PHENYLACETIC ACID REGULATOR-RELATED TRANSCRIPTIONAL REPRESSOR"/>
    <property type="match status" value="1"/>
</dbReference>
<dbReference type="SUPFAM" id="SSF143430">
    <property type="entry name" value="TTP0101/SSO1404-like"/>
    <property type="match status" value="1"/>
</dbReference>
<feature type="coiled-coil region" evidence="1">
    <location>
        <begin position="74"/>
        <end position="101"/>
    </location>
</feature>
<dbReference type="Pfam" id="PF20803">
    <property type="entry name" value="PaaX_M"/>
    <property type="match status" value="1"/>
</dbReference>
<evidence type="ECO:0000313" key="3">
    <source>
        <dbReference type="EMBL" id="OGZ75837.1"/>
    </source>
</evidence>
<comment type="caution">
    <text evidence="3">The sequence shown here is derived from an EMBL/GenBank/DDBJ whole genome shotgun (WGS) entry which is preliminary data.</text>
</comment>
<dbReference type="AlphaFoldDB" id="A0A1G2IMQ7"/>